<evidence type="ECO:0000256" key="1">
    <source>
        <dbReference type="ARBA" id="ARBA00005125"/>
    </source>
</evidence>
<dbReference type="Pfam" id="PF01370">
    <property type="entry name" value="Epimerase"/>
    <property type="match status" value="1"/>
</dbReference>
<reference evidence="4" key="1">
    <citation type="submission" date="2024-05" db="EMBL/GenBank/DDBJ databases">
        <title>Draft genome sequence of Pseudomonas iranensis M7D1.</title>
        <authorList>
            <person name="Miller S.L."/>
            <person name="Nsubuga A."/>
            <person name="Lu N."/>
            <person name="King J."/>
            <person name="Shears P."/>
            <person name="Lawson P.A."/>
        </authorList>
    </citation>
    <scope>NUCLEOTIDE SEQUENCE</scope>
    <source>
        <strain evidence="4">M7D1</strain>
    </source>
</reference>
<gene>
    <name evidence="4" type="ORF">ABHN08_15630</name>
</gene>
<dbReference type="SUPFAM" id="SSF51735">
    <property type="entry name" value="NAD(P)-binding Rossmann-fold domains"/>
    <property type="match status" value="1"/>
</dbReference>
<dbReference type="CDD" id="cd05232">
    <property type="entry name" value="UDP_G4E_4_SDR_e"/>
    <property type="match status" value="1"/>
</dbReference>
<dbReference type="InterPro" id="IPR036291">
    <property type="entry name" value="NAD(P)-bd_dom_sf"/>
</dbReference>
<name>A0AAU7F5I1_9PSED</name>
<comment type="similarity">
    <text evidence="2">Belongs to the NAD(P)-dependent epimerase/dehydratase family.</text>
</comment>
<dbReference type="Gene3D" id="3.40.50.720">
    <property type="entry name" value="NAD(P)-binding Rossmann-like Domain"/>
    <property type="match status" value="1"/>
</dbReference>
<evidence type="ECO:0000259" key="3">
    <source>
        <dbReference type="Pfam" id="PF01370"/>
    </source>
</evidence>
<dbReference type="InterPro" id="IPR001509">
    <property type="entry name" value="Epimerase_deHydtase"/>
</dbReference>
<protein>
    <submittedName>
        <fullName evidence="4">SDR family oxidoreductase</fullName>
    </submittedName>
</protein>
<evidence type="ECO:0000256" key="2">
    <source>
        <dbReference type="ARBA" id="ARBA00007637"/>
    </source>
</evidence>
<comment type="pathway">
    <text evidence="1">Bacterial outer membrane biogenesis; LPS O-antigen biosynthesis.</text>
</comment>
<dbReference type="AlphaFoldDB" id="A0AAU7F5I1"/>
<proteinExistence type="inferred from homology"/>
<dbReference type="EMBL" id="CP157354">
    <property type="protein sequence ID" value="XBL99085.1"/>
    <property type="molecule type" value="Genomic_DNA"/>
</dbReference>
<feature type="domain" description="NAD-dependent epimerase/dehydratase" evidence="3">
    <location>
        <begin position="6"/>
        <end position="228"/>
    </location>
</feature>
<dbReference type="PANTHER" id="PTHR43000">
    <property type="entry name" value="DTDP-D-GLUCOSE 4,6-DEHYDRATASE-RELATED"/>
    <property type="match status" value="1"/>
</dbReference>
<organism evidence="4">
    <name type="scientific">Pseudomonas iranensis</name>
    <dbReference type="NCBI Taxonomy" id="2745503"/>
    <lineage>
        <taxon>Bacteria</taxon>
        <taxon>Pseudomonadati</taxon>
        <taxon>Pseudomonadota</taxon>
        <taxon>Gammaproteobacteria</taxon>
        <taxon>Pseudomonadales</taxon>
        <taxon>Pseudomonadaceae</taxon>
        <taxon>Pseudomonas</taxon>
    </lineage>
</organism>
<sequence>MPKPRVLVSGASGFIGLRLIMRLLLDKKYAPIAASRRITHFQGLCPVISFDLDNPDGLPDLNGVDVVIHTAARVHVMNESSADALTEFRRVNVAGTLELARRAAEAGVRRFIFLSSIKVNGEGTLPGKPFRADDTPAPQEPYGVSKLEAEQALKQLALETAMEVVIIRPPLVYGPGVRANFLSMLRWLDKGVPLPLGAIHNQRSLVAIGNLVDFIIICIEHPAAANETFLVSDGQDLSTPQLLKRLASALEKPPRLIAMPEWMIVWVARLFGKQALATRVCGSLQVDISKNYELLGWVPPITSDHAMRQTAAHFRQILVKHHD</sequence>
<accession>A0AAU7F5I1</accession>
<evidence type="ECO:0000313" key="4">
    <source>
        <dbReference type="EMBL" id="XBL99085.1"/>
    </source>
</evidence>